<gene>
    <name evidence="1" type="ORF">FKG94_06530</name>
</gene>
<proteinExistence type="predicted"/>
<keyword evidence="2" id="KW-1185">Reference proteome</keyword>
<evidence type="ECO:0000313" key="1">
    <source>
        <dbReference type="EMBL" id="TQV82397.1"/>
    </source>
</evidence>
<dbReference type="RefSeq" id="WP_142903413.1">
    <property type="nucleotide sequence ID" value="NZ_ML660090.1"/>
</dbReference>
<reference evidence="1 2" key="1">
    <citation type="submission" date="2019-06" db="EMBL/GenBank/DDBJ databases">
        <title>Whole genome sequence for Cellvibrionaceae sp. R142.</title>
        <authorList>
            <person name="Wang G."/>
        </authorList>
    </citation>
    <scope>NUCLEOTIDE SEQUENCE [LARGE SCALE GENOMIC DNA]</scope>
    <source>
        <strain evidence="1 2">R142</strain>
    </source>
</reference>
<name>A0A545TYY1_9GAMM</name>
<sequence length="422" mass="46989">MKEALSGIVVFIVLAVMLLQADDELRPEARQLLDMASTSEPSDAYLYLMGIFAAADEEPMAVGARIYASVRQGEQAFLNREAEFSYEDYPADKKLPMPDGDLLCGAWEAGCLGRLFSAKDQYAEMLQTHATVLARYKTFLALEDYRTLSSPAVVSAPLPSYRYITVANRIAIMQAISTAERSGIDRAVGDLLSNTTGLRSHLRQADTLVGKSVFLLAVSENIDVLFVLMRRYGYQLDAELPLLSTAERSFELPMAIELAAIYGVYTNMDGHPEFWNAGDNFPGWATRIFFKPNMSINALYPVYARIAKYSLLPPVAFASAVTEDGPVDIEQSRLRNWVGTVLNQLANSDYEKHVAKVFDVNTKIFLFNELRSLDSLPANLAFIVNPYYDSPNTAFYSENGRGVCLTGPLRDTRNLRCLRVKI</sequence>
<dbReference type="OrthoDB" id="6989939at2"/>
<evidence type="ECO:0000313" key="2">
    <source>
        <dbReference type="Proteomes" id="UP000319732"/>
    </source>
</evidence>
<dbReference type="AlphaFoldDB" id="A0A545TYY1"/>
<protein>
    <submittedName>
        <fullName evidence="1">Uncharacterized protein</fullName>
    </submittedName>
</protein>
<accession>A0A545TYY1</accession>
<dbReference type="Proteomes" id="UP000319732">
    <property type="component" value="Unassembled WGS sequence"/>
</dbReference>
<dbReference type="EMBL" id="VHSG01000007">
    <property type="protein sequence ID" value="TQV82397.1"/>
    <property type="molecule type" value="Genomic_DNA"/>
</dbReference>
<organism evidence="1 2">
    <name type="scientific">Exilibacterium tricleocarpae</name>
    <dbReference type="NCBI Taxonomy" id="2591008"/>
    <lineage>
        <taxon>Bacteria</taxon>
        <taxon>Pseudomonadati</taxon>
        <taxon>Pseudomonadota</taxon>
        <taxon>Gammaproteobacteria</taxon>
        <taxon>Cellvibrionales</taxon>
        <taxon>Cellvibrionaceae</taxon>
        <taxon>Exilibacterium</taxon>
    </lineage>
</organism>
<comment type="caution">
    <text evidence="1">The sequence shown here is derived from an EMBL/GenBank/DDBJ whole genome shotgun (WGS) entry which is preliminary data.</text>
</comment>